<dbReference type="RefSeq" id="WP_116241547.1">
    <property type="nucleotide sequence ID" value="NZ_QUAB01000036.1"/>
</dbReference>
<proteinExistence type="predicted"/>
<keyword evidence="3" id="KW-1185">Reference proteome</keyword>
<dbReference type="AlphaFoldDB" id="A0A371NWL2"/>
<accession>A0A371NWL2</accession>
<protein>
    <submittedName>
        <fullName evidence="2">DNA-binding protein</fullName>
    </submittedName>
</protein>
<dbReference type="OrthoDB" id="3267842at2"/>
<reference evidence="2 3" key="1">
    <citation type="submission" date="2018-08" db="EMBL/GenBank/DDBJ databases">
        <title>Isolation, diversity and antifungal activity of Actinobacteria from cow dung.</title>
        <authorList>
            <person name="Ling L."/>
        </authorList>
    </citation>
    <scope>NUCLEOTIDE SEQUENCE [LARGE SCALE GENOMIC DNA]</scope>
    <source>
        <strain evidence="2 3">NEAU-LLE</strain>
    </source>
</reference>
<comment type="caution">
    <text evidence="2">The sequence shown here is derived from an EMBL/GenBank/DDBJ whole genome shotgun (WGS) entry which is preliminary data.</text>
</comment>
<dbReference type="GO" id="GO:0003677">
    <property type="term" value="F:DNA binding"/>
    <property type="evidence" value="ECO:0007669"/>
    <property type="project" value="UniProtKB-KW"/>
</dbReference>
<dbReference type="Proteomes" id="UP000262172">
    <property type="component" value="Unassembled WGS sequence"/>
</dbReference>
<dbReference type="Pfam" id="PF12728">
    <property type="entry name" value="HTH_17"/>
    <property type="match status" value="1"/>
</dbReference>
<dbReference type="SUPFAM" id="SSF46955">
    <property type="entry name" value="Putative DNA-binding domain"/>
    <property type="match status" value="1"/>
</dbReference>
<evidence type="ECO:0000313" key="2">
    <source>
        <dbReference type="EMBL" id="REJ06289.1"/>
    </source>
</evidence>
<dbReference type="InterPro" id="IPR009061">
    <property type="entry name" value="DNA-bd_dom_put_sf"/>
</dbReference>
<gene>
    <name evidence="2" type="ORF">DY023_06570</name>
</gene>
<keyword evidence="2" id="KW-0238">DNA-binding</keyword>
<name>A0A371NWL2_9MICO</name>
<feature type="domain" description="Helix-turn-helix" evidence="1">
    <location>
        <begin position="4"/>
        <end position="54"/>
    </location>
</feature>
<sequence>MDELMTPEQLAEYLQVSTGTLSNDRYLGRGPRFIRVGRKIRYARADVQAYLDANIHTRTDLRAAV</sequence>
<dbReference type="InterPro" id="IPR041657">
    <property type="entry name" value="HTH_17"/>
</dbReference>
<evidence type="ECO:0000259" key="1">
    <source>
        <dbReference type="Pfam" id="PF12728"/>
    </source>
</evidence>
<evidence type="ECO:0000313" key="3">
    <source>
        <dbReference type="Proteomes" id="UP000262172"/>
    </source>
</evidence>
<organism evidence="2 3">
    <name type="scientific">Microbacterium bovistercoris</name>
    <dbReference type="NCBI Taxonomy" id="2293570"/>
    <lineage>
        <taxon>Bacteria</taxon>
        <taxon>Bacillati</taxon>
        <taxon>Actinomycetota</taxon>
        <taxon>Actinomycetes</taxon>
        <taxon>Micrococcales</taxon>
        <taxon>Microbacteriaceae</taxon>
        <taxon>Microbacterium</taxon>
    </lineage>
</organism>
<dbReference type="EMBL" id="QUAB01000036">
    <property type="protein sequence ID" value="REJ06289.1"/>
    <property type="molecule type" value="Genomic_DNA"/>
</dbReference>